<evidence type="ECO:0000256" key="1">
    <source>
        <dbReference type="SAM" id="Phobius"/>
    </source>
</evidence>
<sequence length="211" mass="23060">MNLLICWMCLGLAVLDFGIGSIAPVSCMFFELADSKDNDFMGGIKQYLGSLTADTPDTNSSHNKTAVGPVEESSGFYDEVDTALEHATDTVDGLWQQFRKGLLSLMGSFSGGDDGSDGDVPTIFHAVEFVRSAPIVTPVDLSARYVAFDLAIGSKADDLPPELEMKLLQDLLRQSGMDLIRMQLLQLNLMKLLVALDIFIWVCVYFYAVSV</sequence>
<keyword evidence="1" id="KW-0472">Membrane</keyword>
<evidence type="ECO:0000256" key="2">
    <source>
        <dbReference type="SAM" id="SignalP"/>
    </source>
</evidence>
<feature type="signal peptide" evidence="2">
    <location>
        <begin position="1"/>
        <end position="20"/>
    </location>
</feature>
<keyword evidence="4" id="KW-1185">Reference proteome</keyword>
<gene>
    <name evidence="3" type="primary">Dper\GL23587</name>
    <name evidence="3" type="ORF">Dper_GL23587</name>
</gene>
<name>B4G2K6_DROPE</name>
<keyword evidence="1" id="KW-1133">Transmembrane helix</keyword>
<feature type="chain" id="PRO_5002805650" evidence="2">
    <location>
        <begin position="21"/>
        <end position="211"/>
    </location>
</feature>
<dbReference type="EMBL" id="CH479179">
    <property type="protein sequence ID" value="EDW24051.1"/>
    <property type="molecule type" value="Genomic_DNA"/>
</dbReference>
<dbReference type="Proteomes" id="UP000008744">
    <property type="component" value="Unassembled WGS sequence"/>
</dbReference>
<dbReference type="HOGENOM" id="CLU_1306022_0_0_1"/>
<evidence type="ECO:0000313" key="3">
    <source>
        <dbReference type="EMBL" id="EDW24051.1"/>
    </source>
</evidence>
<protein>
    <submittedName>
        <fullName evidence="3">GL23587</fullName>
    </submittedName>
</protein>
<evidence type="ECO:0000313" key="4">
    <source>
        <dbReference type="Proteomes" id="UP000008744"/>
    </source>
</evidence>
<proteinExistence type="predicted"/>
<dbReference type="AlphaFoldDB" id="B4G2K6"/>
<dbReference type="eggNOG" id="ENOG502T85Y">
    <property type="taxonomic scope" value="Eukaryota"/>
</dbReference>
<feature type="transmembrane region" description="Helical" evidence="1">
    <location>
        <begin position="189"/>
        <end position="208"/>
    </location>
</feature>
<accession>B4G2K6</accession>
<keyword evidence="2" id="KW-0732">Signal</keyword>
<reference evidence="3 4" key="1">
    <citation type="journal article" date="2007" name="Nature">
        <title>Evolution of genes and genomes on the Drosophila phylogeny.</title>
        <authorList>
            <consortium name="Drosophila 12 Genomes Consortium"/>
            <person name="Clark A.G."/>
            <person name="Eisen M.B."/>
            <person name="Smith D.R."/>
            <person name="Bergman C.M."/>
            <person name="Oliver B."/>
            <person name="Markow T.A."/>
            <person name="Kaufman T.C."/>
            <person name="Kellis M."/>
            <person name="Gelbart W."/>
            <person name="Iyer V.N."/>
            <person name="Pollard D.A."/>
            <person name="Sackton T.B."/>
            <person name="Larracuente A.M."/>
            <person name="Singh N.D."/>
            <person name="Abad J.P."/>
            <person name="Abt D.N."/>
            <person name="Adryan B."/>
            <person name="Aguade M."/>
            <person name="Akashi H."/>
            <person name="Anderson W.W."/>
            <person name="Aquadro C.F."/>
            <person name="Ardell D.H."/>
            <person name="Arguello R."/>
            <person name="Artieri C.G."/>
            <person name="Barbash D.A."/>
            <person name="Barker D."/>
            <person name="Barsanti P."/>
            <person name="Batterham P."/>
            <person name="Batzoglou S."/>
            <person name="Begun D."/>
            <person name="Bhutkar A."/>
            <person name="Blanco E."/>
            <person name="Bosak S.A."/>
            <person name="Bradley R.K."/>
            <person name="Brand A.D."/>
            <person name="Brent M.R."/>
            <person name="Brooks A.N."/>
            <person name="Brown R.H."/>
            <person name="Butlin R.K."/>
            <person name="Caggese C."/>
            <person name="Calvi B.R."/>
            <person name="Bernardo de Carvalho A."/>
            <person name="Caspi A."/>
            <person name="Castrezana S."/>
            <person name="Celniker S.E."/>
            <person name="Chang J.L."/>
            <person name="Chapple C."/>
            <person name="Chatterji S."/>
            <person name="Chinwalla A."/>
            <person name="Civetta A."/>
            <person name="Clifton S.W."/>
            <person name="Comeron J.M."/>
            <person name="Costello J.C."/>
            <person name="Coyne J.A."/>
            <person name="Daub J."/>
            <person name="David R.G."/>
            <person name="Delcher A.L."/>
            <person name="Delehaunty K."/>
            <person name="Do C.B."/>
            <person name="Ebling H."/>
            <person name="Edwards K."/>
            <person name="Eickbush T."/>
            <person name="Evans J.D."/>
            <person name="Filipski A."/>
            <person name="Findeiss S."/>
            <person name="Freyhult E."/>
            <person name="Fulton L."/>
            <person name="Fulton R."/>
            <person name="Garcia A.C."/>
            <person name="Gardiner A."/>
            <person name="Garfield D.A."/>
            <person name="Garvin B.E."/>
            <person name="Gibson G."/>
            <person name="Gilbert D."/>
            <person name="Gnerre S."/>
            <person name="Godfrey J."/>
            <person name="Good R."/>
            <person name="Gotea V."/>
            <person name="Gravely B."/>
            <person name="Greenberg A.J."/>
            <person name="Griffiths-Jones S."/>
            <person name="Gross S."/>
            <person name="Guigo R."/>
            <person name="Gustafson E.A."/>
            <person name="Haerty W."/>
            <person name="Hahn M.W."/>
            <person name="Halligan D.L."/>
            <person name="Halpern A.L."/>
            <person name="Halter G.M."/>
            <person name="Han M.V."/>
            <person name="Heger A."/>
            <person name="Hillier L."/>
            <person name="Hinrichs A.S."/>
            <person name="Holmes I."/>
            <person name="Hoskins R.A."/>
            <person name="Hubisz M.J."/>
            <person name="Hultmark D."/>
            <person name="Huntley M.A."/>
            <person name="Jaffe D.B."/>
            <person name="Jagadeeshan S."/>
            <person name="Jeck W.R."/>
            <person name="Johnson J."/>
            <person name="Jones C.D."/>
            <person name="Jordan W.C."/>
            <person name="Karpen G.H."/>
            <person name="Kataoka E."/>
            <person name="Keightley P.D."/>
            <person name="Kheradpour P."/>
            <person name="Kirkness E.F."/>
            <person name="Koerich L.B."/>
            <person name="Kristiansen K."/>
            <person name="Kudrna D."/>
            <person name="Kulathinal R.J."/>
            <person name="Kumar S."/>
            <person name="Kwok R."/>
            <person name="Lander E."/>
            <person name="Langley C.H."/>
            <person name="Lapoint R."/>
            <person name="Lazzaro B.P."/>
            <person name="Lee S.J."/>
            <person name="Levesque L."/>
            <person name="Li R."/>
            <person name="Lin C.F."/>
            <person name="Lin M.F."/>
            <person name="Lindblad-Toh K."/>
            <person name="Llopart A."/>
            <person name="Long M."/>
            <person name="Low L."/>
            <person name="Lozovsky E."/>
            <person name="Lu J."/>
            <person name="Luo M."/>
            <person name="Machado C.A."/>
            <person name="Makalowski W."/>
            <person name="Marzo M."/>
            <person name="Matsuda M."/>
            <person name="Matzkin L."/>
            <person name="McAllister B."/>
            <person name="McBride C.S."/>
            <person name="McKernan B."/>
            <person name="McKernan K."/>
            <person name="Mendez-Lago M."/>
            <person name="Minx P."/>
            <person name="Mollenhauer M.U."/>
            <person name="Montooth K."/>
            <person name="Mount S.M."/>
            <person name="Mu X."/>
            <person name="Myers E."/>
            <person name="Negre B."/>
            <person name="Newfeld S."/>
            <person name="Nielsen R."/>
            <person name="Noor M.A."/>
            <person name="O'Grady P."/>
            <person name="Pachter L."/>
            <person name="Papaceit M."/>
            <person name="Parisi M.J."/>
            <person name="Parisi M."/>
            <person name="Parts L."/>
            <person name="Pedersen J.S."/>
            <person name="Pesole G."/>
            <person name="Phillippy A.M."/>
            <person name="Ponting C.P."/>
            <person name="Pop M."/>
            <person name="Porcelli D."/>
            <person name="Powell J.R."/>
            <person name="Prohaska S."/>
            <person name="Pruitt K."/>
            <person name="Puig M."/>
            <person name="Quesneville H."/>
            <person name="Ram K.R."/>
            <person name="Rand D."/>
            <person name="Rasmussen M.D."/>
            <person name="Reed L.K."/>
            <person name="Reenan R."/>
            <person name="Reily A."/>
            <person name="Remington K.A."/>
            <person name="Rieger T.T."/>
            <person name="Ritchie M.G."/>
            <person name="Robin C."/>
            <person name="Rogers Y.H."/>
            <person name="Rohde C."/>
            <person name="Rozas J."/>
            <person name="Rubenfield M.J."/>
            <person name="Ruiz A."/>
            <person name="Russo S."/>
            <person name="Salzberg S.L."/>
            <person name="Sanchez-Gracia A."/>
            <person name="Saranga D.J."/>
            <person name="Sato H."/>
            <person name="Schaeffer S.W."/>
            <person name="Schatz M.C."/>
            <person name="Schlenke T."/>
            <person name="Schwartz R."/>
            <person name="Segarra C."/>
            <person name="Singh R.S."/>
            <person name="Sirot L."/>
            <person name="Sirota M."/>
            <person name="Sisneros N.B."/>
            <person name="Smith C.D."/>
            <person name="Smith T.F."/>
            <person name="Spieth J."/>
            <person name="Stage D.E."/>
            <person name="Stark A."/>
            <person name="Stephan W."/>
            <person name="Strausberg R.L."/>
            <person name="Strempel S."/>
            <person name="Sturgill D."/>
            <person name="Sutton G."/>
            <person name="Sutton G.G."/>
            <person name="Tao W."/>
            <person name="Teichmann S."/>
            <person name="Tobari Y.N."/>
            <person name="Tomimura Y."/>
            <person name="Tsolas J.M."/>
            <person name="Valente V.L."/>
            <person name="Venter E."/>
            <person name="Venter J.C."/>
            <person name="Vicario S."/>
            <person name="Vieira F.G."/>
            <person name="Vilella A.J."/>
            <person name="Villasante A."/>
            <person name="Walenz B."/>
            <person name="Wang J."/>
            <person name="Wasserman M."/>
            <person name="Watts T."/>
            <person name="Wilson D."/>
            <person name="Wilson R.K."/>
            <person name="Wing R.A."/>
            <person name="Wolfner M.F."/>
            <person name="Wong A."/>
            <person name="Wong G.K."/>
            <person name="Wu C.I."/>
            <person name="Wu G."/>
            <person name="Yamamoto D."/>
            <person name="Yang H.P."/>
            <person name="Yang S.P."/>
            <person name="Yorke J.A."/>
            <person name="Yoshida K."/>
            <person name="Zdobnov E."/>
            <person name="Zhang P."/>
            <person name="Zhang Y."/>
            <person name="Zimin A.V."/>
            <person name="Baldwin J."/>
            <person name="Abdouelleil A."/>
            <person name="Abdulkadir J."/>
            <person name="Abebe A."/>
            <person name="Abera B."/>
            <person name="Abreu J."/>
            <person name="Acer S.C."/>
            <person name="Aftuck L."/>
            <person name="Alexander A."/>
            <person name="An P."/>
            <person name="Anderson E."/>
            <person name="Anderson S."/>
            <person name="Arachi H."/>
            <person name="Azer M."/>
            <person name="Bachantsang P."/>
            <person name="Barry A."/>
            <person name="Bayul T."/>
            <person name="Berlin A."/>
            <person name="Bessette D."/>
            <person name="Bloom T."/>
            <person name="Blye J."/>
            <person name="Boguslavskiy L."/>
            <person name="Bonnet C."/>
            <person name="Boukhgalter B."/>
            <person name="Bourzgui I."/>
            <person name="Brown A."/>
            <person name="Cahill P."/>
            <person name="Channer S."/>
            <person name="Cheshatsang Y."/>
            <person name="Chuda L."/>
            <person name="Citroen M."/>
            <person name="Collymore A."/>
            <person name="Cooke P."/>
            <person name="Costello M."/>
            <person name="D'Aco K."/>
            <person name="Daza R."/>
            <person name="De Haan G."/>
            <person name="DeGray S."/>
            <person name="DeMaso C."/>
            <person name="Dhargay N."/>
            <person name="Dooley K."/>
            <person name="Dooley E."/>
            <person name="Doricent M."/>
            <person name="Dorje P."/>
            <person name="Dorjee K."/>
            <person name="Dupes A."/>
            <person name="Elong R."/>
            <person name="Falk J."/>
            <person name="Farina A."/>
            <person name="Faro S."/>
            <person name="Ferguson D."/>
            <person name="Fisher S."/>
            <person name="Foley C.D."/>
            <person name="Franke A."/>
            <person name="Friedrich D."/>
            <person name="Gadbois L."/>
            <person name="Gearin G."/>
            <person name="Gearin C.R."/>
            <person name="Giannoukos G."/>
            <person name="Goode T."/>
            <person name="Graham J."/>
            <person name="Grandbois E."/>
            <person name="Grewal S."/>
            <person name="Gyaltsen K."/>
            <person name="Hafez N."/>
            <person name="Hagos B."/>
            <person name="Hall J."/>
            <person name="Henson C."/>
            <person name="Hollinger A."/>
            <person name="Honan T."/>
            <person name="Huard M.D."/>
            <person name="Hughes L."/>
            <person name="Hurhula B."/>
            <person name="Husby M.E."/>
            <person name="Kamat A."/>
            <person name="Kanga B."/>
            <person name="Kashin S."/>
            <person name="Khazanovich D."/>
            <person name="Kisner P."/>
            <person name="Lance K."/>
            <person name="Lara M."/>
            <person name="Lee W."/>
            <person name="Lennon N."/>
            <person name="Letendre F."/>
            <person name="LeVine R."/>
            <person name="Lipovsky A."/>
            <person name="Liu X."/>
            <person name="Liu J."/>
            <person name="Liu S."/>
            <person name="Lokyitsang T."/>
            <person name="Lokyitsang Y."/>
            <person name="Lubonja R."/>
            <person name="Lui A."/>
            <person name="MacDonald P."/>
            <person name="Magnisalis V."/>
            <person name="Maru K."/>
            <person name="Matthews C."/>
            <person name="McCusker W."/>
            <person name="McDonough S."/>
            <person name="Mehta T."/>
            <person name="Meldrim J."/>
            <person name="Meneus L."/>
            <person name="Mihai O."/>
            <person name="Mihalev A."/>
            <person name="Mihova T."/>
            <person name="Mittelman R."/>
            <person name="Mlenga V."/>
            <person name="Montmayeur A."/>
            <person name="Mulrain L."/>
            <person name="Navidi A."/>
            <person name="Naylor J."/>
            <person name="Negash T."/>
            <person name="Nguyen T."/>
            <person name="Nguyen N."/>
            <person name="Nicol R."/>
            <person name="Norbu C."/>
            <person name="Norbu N."/>
            <person name="Novod N."/>
            <person name="O'Neill B."/>
            <person name="Osman S."/>
            <person name="Markiewicz E."/>
            <person name="Oyono O.L."/>
            <person name="Patti C."/>
            <person name="Phunkhang P."/>
            <person name="Pierre F."/>
            <person name="Priest M."/>
            <person name="Raghuraman S."/>
            <person name="Rege F."/>
            <person name="Reyes R."/>
            <person name="Rise C."/>
            <person name="Rogov P."/>
            <person name="Ross K."/>
            <person name="Ryan E."/>
            <person name="Settipalli S."/>
            <person name="Shea T."/>
            <person name="Sherpa N."/>
            <person name="Shi L."/>
            <person name="Shih D."/>
            <person name="Sparrow T."/>
            <person name="Spaulding J."/>
            <person name="Stalker J."/>
            <person name="Stange-Thomann N."/>
            <person name="Stavropoulos S."/>
            <person name="Stone C."/>
            <person name="Strader C."/>
            <person name="Tesfaye S."/>
            <person name="Thomson T."/>
            <person name="Thoulutsang Y."/>
            <person name="Thoulutsang D."/>
            <person name="Topham K."/>
            <person name="Topping I."/>
            <person name="Tsamla T."/>
            <person name="Vassiliev H."/>
            <person name="Vo A."/>
            <person name="Wangchuk T."/>
            <person name="Wangdi T."/>
            <person name="Weiand M."/>
            <person name="Wilkinson J."/>
            <person name="Wilson A."/>
            <person name="Yadav S."/>
            <person name="Young G."/>
            <person name="Yu Q."/>
            <person name="Zembek L."/>
            <person name="Zhong D."/>
            <person name="Zimmer A."/>
            <person name="Zwirko Z."/>
            <person name="Jaffe D.B."/>
            <person name="Alvarez P."/>
            <person name="Brockman W."/>
            <person name="Butler J."/>
            <person name="Chin C."/>
            <person name="Gnerre S."/>
            <person name="Grabherr M."/>
            <person name="Kleber M."/>
            <person name="Mauceli E."/>
            <person name="MacCallum I."/>
        </authorList>
    </citation>
    <scope>NUCLEOTIDE SEQUENCE [LARGE SCALE GENOMIC DNA]</scope>
    <source>
        <strain evidence="4">MSH-3 / Tucson 14011-0111.49</strain>
    </source>
</reference>
<keyword evidence="1" id="KW-0812">Transmembrane</keyword>
<organism evidence="4">
    <name type="scientific">Drosophila persimilis</name>
    <name type="common">Fruit fly</name>
    <dbReference type="NCBI Taxonomy" id="7234"/>
    <lineage>
        <taxon>Eukaryota</taxon>
        <taxon>Metazoa</taxon>
        <taxon>Ecdysozoa</taxon>
        <taxon>Arthropoda</taxon>
        <taxon>Hexapoda</taxon>
        <taxon>Insecta</taxon>
        <taxon>Pterygota</taxon>
        <taxon>Neoptera</taxon>
        <taxon>Endopterygota</taxon>
        <taxon>Diptera</taxon>
        <taxon>Brachycera</taxon>
        <taxon>Muscomorpha</taxon>
        <taxon>Ephydroidea</taxon>
        <taxon>Drosophilidae</taxon>
        <taxon>Drosophila</taxon>
        <taxon>Sophophora</taxon>
    </lineage>
</organism>